<comment type="caution">
    <text evidence="2">The sequence shown here is derived from an EMBL/GenBank/DDBJ whole genome shotgun (WGS) entry which is preliminary data.</text>
</comment>
<proteinExistence type="predicted"/>
<evidence type="ECO:0000259" key="1">
    <source>
        <dbReference type="Pfam" id="PF00535"/>
    </source>
</evidence>
<dbReference type="PANTHER" id="PTHR43685:SF2">
    <property type="entry name" value="GLYCOSYLTRANSFERASE 2-LIKE DOMAIN-CONTAINING PROTEIN"/>
    <property type="match status" value="1"/>
</dbReference>
<dbReference type="Pfam" id="PF00535">
    <property type="entry name" value="Glycos_transf_2"/>
    <property type="match status" value="1"/>
</dbReference>
<evidence type="ECO:0000313" key="3">
    <source>
        <dbReference type="Proteomes" id="UP000305709"/>
    </source>
</evidence>
<dbReference type="SUPFAM" id="SSF53448">
    <property type="entry name" value="Nucleotide-diphospho-sugar transferases"/>
    <property type="match status" value="1"/>
</dbReference>
<dbReference type="OrthoDB" id="5291101at2"/>
<reference evidence="2 3" key="1">
    <citation type="submission" date="2019-06" db="EMBL/GenBank/DDBJ databases">
        <authorList>
            <person name="Jiang L."/>
        </authorList>
    </citation>
    <scope>NUCLEOTIDE SEQUENCE [LARGE SCALE GENOMIC DNA]</scope>
    <source>
        <strain evidence="2 3">YIM 48858</strain>
    </source>
</reference>
<dbReference type="Gene3D" id="3.90.550.10">
    <property type="entry name" value="Spore Coat Polysaccharide Biosynthesis Protein SpsA, Chain A"/>
    <property type="match status" value="1"/>
</dbReference>
<dbReference type="CDD" id="cd00761">
    <property type="entry name" value="Glyco_tranf_GTA_type"/>
    <property type="match status" value="1"/>
</dbReference>
<dbReference type="GO" id="GO:0016740">
    <property type="term" value="F:transferase activity"/>
    <property type="evidence" value="ECO:0007669"/>
    <property type="project" value="UniProtKB-KW"/>
</dbReference>
<organism evidence="2 3">
    <name type="scientific">Rubellimicrobium roseum</name>
    <dbReference type="NCBI Taxonomy" id="687525"/>
    <lineage>
        <taxon>Bacteria</taxon>
        <taxon>Pseudomonadati</taxon>
        <taxon>Pseudomonadota</taxon>
        <taxon>Alphaproteobacteria</taxon>
        <taxon>Rhodobacterales</taxon>
        <taxon>Roseobacteraceae</taxon>
        <taxon>Rubellimicrobium</taxon>
    </lineage>
</organism>
<protein>
    <submittedName>
        <fullName evidence="2">Glycosyltransferase</fullName>
    </submittedName>
</protein>
<dbReference type="InterPro" id="IPR029044">
    <property type="entry name" value="Nucleotide-diphossugar_trans"/>
</dbReference>
<dbReference type="AlphaFoldDB" id="A0A5C4NBY2"/>
<evidence type="ECO:0000313" key="2">
    <source>
        <dbReference type="EMBL" id="TNC71390.1"/>
    </source>
</evidence>
<keyword evidence="3" id="KW-1185">Reference proteome</keyword>
<accession>A0A5C4NBY2</accession>
<dbReference type="InterPro" id="IPR001173">
    <property type="entry name" value="Glyco_trans_2-like"/>
</dbReference>
<gene>
    <name evidence="2" type="ORF">FHG71_11585</name>
</gene>
<keyword evidence="2" id="KW-0808">Transferase</keyword>
<name>A0A5C4NBY2_9RHOB</name>
<feature type="domain" description="Glycosyltransferase 2-like" evidence="1">
    <location>
        <begin position="35"/>
        <end position="193"/>
    </location>
</feature>
<dbReference type="GO" id="GO:0044010">
    <property type="term" value="P:single-species biofilm formation"/>
    <property type="evidence" value="ECO:0007669"/>
    <property type="project" value="TreeGrafter"/>
</dbReference>
<dbReference type="EMBL" id="VDFV01000014">
    <property type="protein sequence ID" value="TNC71390.1"/>
    <property type="molecule type" value="Genomic_DNA"/>
</dbReference>
<dbReference type="PANTHER" id="PTHR43685">
    <property type="entry name" value="GLYCOSYLTRANSFERASE"/>
    <property type="match status" value="1"/>
</dbReference>
<dbReference type="Proteomes" id="UP000305709">
    <property type="component" value="Unassembled WGS sequence"/>
</dbReference>
<sequence>MPPRPGRGRVAKRRAARLDGAAPREVPLAMTRVHVTVPAYNAAWSIGDTLRSIRAQSLTDYRVTVVDDGSTEEMGPVIAPLIADDERFRVIRQANGGLAAARNRGLAEATAPYAAFVDSDDLWHPDFLARLVEALEARRDAPFAYCHSLRVDEANRLIPGARWSYVPRHDLRGLLTLNTVGSGSAAVYRTEAIRAAGGYDTSLRERGAEGAEDWKLNLRLAARASPVLVPEYLAAYRLVARSMSQGHPARQLRAGRTVLEDLAREIDLPPEEVRHARTAMNGWLLEAFLRRREFGTVAALLVESYLRNPLWFRARELRSIHAMKVRSRLADRGERMHLADLEEAEGRRPFAFLR</sequence>
<dbReference type="InterPro" id="IPR050834">
    <property type="entry name" value="Glycosyltransf_2"/>
</dbReference>